<proteinExistence type="inferred from homology"/>
<dbReference type="OrthoDB" id="9803968at2"/>
<dbReference type="Proteomes" id="UP000052023">
    <property type="component" value="Unassembled WGS sequence"/>
</dbReference>
<dbReference type="Gene3D" id="3.30.300.30">
    <property type="match status" value="1"/>
</dbReference>
<dbReference type="InterPro" id="IPR042099">
    <property type="entry name" value="ANL_N_sf"/>
</dbReference>
<dbReference type="EMBL" id="LLYA01000090">
    <property type="protein sequence ID" value="KRR28504.1"/>
    <property type="molecule type" value="Genomic_DNA"/>
</dbReference>
<dbReference type="FunFam" id="3.30.300.30:FF:000008">
    <property type="entry name" value="2,3-dihydroxybenzoate-AMP ligase"/>
    <property type="match status" value="1"/>
</dbReference>
<evidence type="ECO:0000259" key="6">
    <source>
        <dbReference type="Pfam" id="PF00501"/>
    </source>
</evidence>
<feature type="domain" description="AMP-dependent synthetase/ligase" evidence="6">
    <location>
        <begin position="29"/>
        <end position="396"/>
    </location>
</feature>
<dbReference type="PANTHER" id="PTHR43201">
    <property type="entry name" value="ACYL-COA SYNTHETASE"/>
    <property type="match status" value="1"/>
</dbReference>
<comment type="similarity">
    <text evidence="1">Belongs to the ATP-dependent AMP-binding enzyme family.</text>
</comment>
<dbReference type="Pfam" id="PF13193">
    <property type="entry name" value="AMP-binding_C"/>
    <property type="match status" value="1"/>
</dbReference>
<dbReference type="Gene3D" id="3.40.50.12780">
    <property type="entry name" value="N-terminal domain of ligase-like"/>
    <property type="match status" value="1"/>
</dbReference>
<organism evidence="8 9">
    <name type="scientific">Bradyrhizobium retamae</name>
    <dbReference type="NCBI Taxonomy" id="1300035"/>
    <lineage>
        <taxon>Bacteria</taxon>
        <taxon>Pseudomonadati</taxon>
        <taxon>Pseudomonadota</taxon>
        <taxon>Alphaproteobacteria</taxon>
        <taxon>Hyphomicrobiales</taxon>
        <taxon>Nitrobacteraceae</taxon>
        <taxon>Bradyrhizobium</taxon>
    </lineage>
</organism>
<keyword evidence="9" id="KW-1185">Reference proteome</keyword>
<evidence type="ECO:0000256" key="5">
    <source>
        <dbReference type="ARBA" id="ARBA00067668"/>
    </source>
</evidence>
<dbReference type="InterPro" id="IPR020845">
    <property type="entry name" value="AMP-binding_CS"/>
</dbReference>
<name>A0A0R3N7V0_9BRAD</name>
<dbReference type="PANTHER" id="PTHR43201:SF5">
    <property type="entry name" value="MEDIUM-CHAIN ACYL-COA LIGASE ACSF2, MITOCHONDRIAL"/>
    <property type="match status" value="1"/>
</dbReference>
<evidence type="ECO:0000313" key="8">
    <source>
        <dbReference type="EMBL" id="KRR28504.1"/>
    </source>
</evidence>
<keyword evidence="2 8" id="KW-0436">Ligase</keyword>
<dbReference type="EC" id="6.2.1.44" evidence="4"/>
<dbReference type="Pfam" id="PF00501">
    <property type="entry name" value="AMP-binding"/>
    <property type="match status" value="1"/>
</dbReference>
<dbReference type="GO" id="GO:0006631">
    <property type="term" value="P:fatty acid metabolic process"/>
    <property type="evidence" value="ECO:0007669"/>
    <property type="project" value="TreeGrafter"/>
</dbReference>
<comment type="caution">
    <text evidence="8">The sequence shown here is derived from an EMBL/GenBank/DDBJ whole genome shotgun (WGS) entry which is preliminary data.</text>
</comment>
<comment type="catalytic activity">
    <reaction evidence="3">
        <text>3-(methylsulfanyl)propanoate + ATP + CoA = 3-(methylsulfanyl)propanoyl-CoA + AMP + diphosphate</text>
        <dbReference type="Rhea" id="RHEA:43052"/>
        <dbReference type="ChEBI" id="CHEBI:30616"/>
        <dbReference type="ChEBI" id="CHEBI:33019"/>
        <dbReference type="ChEBI" id="CHEBI:49016"/>
        <dbReference type="ChEBI" id="CHEBI:57287"/>
        <dbReference type="ChEBI" id="CHEBI:82815"/>
        <dbReference type="ChEBI" id="CHEBI:456215"/>
        <dbReference type="EC" id="6.2.1.44"/>
    </reaction>
    <physiologicalReaction direction="left-to-right" evidence="3">
        <dbReference type="Rhea" id="RHEA:43053"/>
    </physiologicalReaction>
</comment>
<gene>
    <name evidence="8" type="ORF">CQ13_21190</name>
</gene>
<evidence type="ECO:0000256" key="3">
    <source>
        <dbReference type="ARBA" id="ARBA00051915"/>
    </source>
</evidence>
<dbReference type="GO" id="GO:0031956">
    <property type="term" value="F:medium-chain fatty acid-CoA ligase activity"/>
    <property type="evidence" value="ECO:0007669"/>
    <property type="project" value="TreeGrafter"/>
</dbReference>
<dbReference type="InterPro" id="IPR045851">
    <property type="entry name" value="AMP-bd_C_sf"/>
</dbReference>
<dbReference type="PROSITE" id="PS00455">
    <property type="entry name" value="AMP_BINDING"/>
    <property type="match status" value="1"/>
</dbReference>
<sequence>MNQVVLQRSYWPADGSRNVQDISIGEALAQAANAVPDRLALVEVVPSSMQSPVKAAQTGREWTFHQLHSDARRCASWLSARFSKGDRVCIWAPNVPEWIVLQYGAALSGLVLVTANPALKPSELRYVIEQSRSRAIFHLEQFRGVDTGSVARQMEEVGIQRYSFDGWLEEVRGTTEAVLPDVDSGLPAQIQYTSGTTGQPKGALLRHRALVTNASYVAVRAGLDGSVLVSPMPLFHTAGSVMSVLGSVTTRSTLILPLLFEPSLVLDAIATWRAQVVFGVPTMLLAMIEQLKSAPRDLTSLRAALSGGAPVPPELHRRVREALKTPLMTVYGQTELSPIVSQTTFDDPEDKRIHTVGRPLWNVEVRIAVSATFEALPLESEGEIQVRGYQTMIEYFDKPEETRETITKDGWFRTGDLGKMDACGYLQITGRLKDMIIRGGENIYPVEIEACLIRHPDVADVAVFGVPDATWGEVVAAAVRITSDSKTTAEELVNHCRKAMAPHKAPTLWFGSTEFPLTASGKVQKFKLREALANGALHPLP</sequence>
<evidence type="ECO:0000256" key="2">
    <source>
        <dbReference type="ARBA" id="ARBA00022598"/>
    </source>
</evidence>
<dbReference type="AlphaFoldDB" id="A0A0R3N7V0"/>
<evidence type="ECO:0000313" key="9">
    <source>
        <dbReference type="Proteomes" id="UP000052023"/>
    </source>
</evidence>
<feature type="domain" description="AMP-binding enzyme C-terminal" evidence="7">
    <location>
        <begin position="447"/>
        <end position="522"/>
    </location>
</feature>
<protein>
    <recommendedName>
        <fullName evidence="5">3-methylmercaptopropionyl-CoA ligase</fullName>
        <ecNumber evidence="4">6.2.1.44</ecNumber>
    </recommendedName>
</protein>
<dbReference type="SUPFAM" id="SSF56801">
    <property type="entry name" value="Acetyl-CoA synthetase-like"/>
    <property type="match status" value="1"/>
</dbReference>
<evidence type="ECO:0000259" key="7">
    <source>
        <dbReference type="Pfam" id="PF13193"/>
    </source>
</evidence>
<dbReference type="InterPro" id="IPR000873">
    <property type="entry name" value="AMP-dep_synth/lig_dom"/>
</dbReference>
<accession>A0A0R3N7V0</accession>
<dbReference type="InterPro" id="IPR025110">
    <property type="entry name" value="AMP-bd_C"/>
</dbReference>
<evidence type="ECO:0000256" key="4">
    <source>
        <dbReference type="ARBA" id="ARBA00066616"/>
    </source>
</evidence>
<evidence type="ECO:0000256" key="1">
    <source>
        <dbReference type="ARBA" id="ARBA00006432"/>
    </source>
</evidence>
<reference evidence="8 9" key="1">
    <citation type="submission" date="2014-03" db="EMBL/GenBank/DDBJ databases">
        <title>Bradyrhizobium valentinum sp. nov., isolated from effective nodules of Lupinus mariae-josephae, a lupine endemic of basic-lime soils in Eastern Spain.</title>
        <authorList>
            <person name="Duran D."/>
            <person name="Rey L."/>
            <person name="Navarro A."/>
            <person name="Busquets A."/>
            <person name="Imperial J."/>
            <person name="Ruiz-Argueso T."/>
        </authorList>
    </citation>
    <scope>NUCLEOTIDE SEQUENCE [LARGE SCALE GENOMIC DNA]</scope>
    <source>
        <strain evidence="8 9">Ro19</strain>
    </source>
</reference>
<dbReference type="RefSeq" id="WP_057842998.1">
    <property type="nucleotide sequence ID" value="NZ_LLYA01000090.1"/>
</dbReference>